<evidence type="ECO:0000313" key="1">
    <source>
        <dbReference type="EMBL" id="RRT77844.1"/>
    </source>
</evidence>
<dbReference type="Proteomes" id="UP000287651">
    <property type="component" value="Unassembled WGS sequence"/>
</dbReference>
<protein>
    <submittedName>
        <fullName evidence="1">Uncharacterized protein</fullName>
    </submittedName>
</protein>
<dbReference type="AlphaFoldDB" id="A0A427ANP2"/>
<dbReference type="PANTHER" id="PTHR47801:SF1">
    <property type="entry name" value="OS05G0145600 PROTEIN"/>
    <property type="match status" value="1"/>
</dbReference>
<comment type="caution">
    <text evidence="1">The sequence shown here is derived from an EMBL/GenBank/DDBJ whole genome shotgun (WGS) entry which is preliminary data.</text>
</comment>
<organism evidence="1 2">
    <name type="scientific">Ensete ventricosum</name>
    <name type="common">Abyssinian banana</name>
    <name type="synonym">Musa ensete</name>
    <dbReference type="NCBI Taxonomy" id="4639"/>
    <lineage>
        <taxon>Eukaryota</taxon>
        <taxon>Viridiplantae</taxon>
        <taxon>Streptophyta</taxon>
        <taxon>Embryophyta</taxon>
        <taxon>Tracheophyta</taxon>
        <taxon>Spermatophyta</taxon>
        <taxon>Magnoliopsida</taxon>
        <taxon>Liliopsida</taxon>
        <taxon>Zingiberales</taxon>
        <taxon>Musaceae</taxon>
        <taxon>Ensete</taxon>
    </lineage>
</organism>
<name>A0A427ANP2_ENSVE</name>
<dbReference type="PANTHER" id="PTHR47801">
    <property type="entry name" value="OS05G0145600 PROTEIN"/>
    <property type="match status" value="1"/>
</dbReference>
<sequence>MSHCLVQVARRGRFLALLIKSRPLSVETAEYAKRNYANNVSEYNTVIGSLIAQRRQAPTFGGNGAEILLKFQQVNLYNFLISTCGKCKSSDTAIKVSFSFVLCYSYAIVRDMTAAGLGLNKFCYAGLITAFRNKLPTTEETTAKVCDAGFVFSFRICYIGH</sequence>
<proteinExistence type="predicted"/>
<dbReference type="EMBL" id="AMZH03001822">
    <property type="protein sequence ID" value="RRT77844.1"/>
    <property type="molecule type" value="Genomic_DNA"/>
</dbReference>
<gene>
    <name evidence="1" type="ORF">B296_00009208</name>
</gene>
<dbReference type="GO" id="GO:0005739">
    <property type="term" value="C:mitochondrion"/>
    <property type="evidence" value="ECO:0007669"/>
    <property type="project" value="TreeGrafter"/>
</dbReference>
<evidence type="ECO:0000313" key="2">
    <source>
        <dbReference type="Proteomes" id="UP000287651"/>
    </source>
</evidence>
<reference evidence="1 2" key="1">
    <citation type="journal article" date="2014" name="Agronomy (Basel)">
        <title>A Draft Genome Sequence for Ensete ventricosum, the Drought-Tolerant Tree Against Hunger.</title>
        <authorList>
            <person name="Harrison J."/>
            <person name="Moore K.A."/>
            <person name="Paszkiewicz K."/>
            <person name="Jones T."/>
            <person name="Grant M."/>
            <person name="Ambacheew D."/>
            <person name="Muzemil S."/>
            <person name="Studholme D.J."/>
        </authorList>
    </citation>
    <scope>NUCLEOTIDE SEQUENCE [LARGE SCALE GENOMIC DNA]</scope>
</reference>
<accession>A0A427ANP2</accession>